<gene>
    <name evidence="2" type="ORF">NCTC10742_00514</name>
</gene>
<protein>
    <submittedName>
        <fullName evidence="2">Uncharacterized protein</fullName>
    </submittedName>
</protein>
<organism evidence="2 3">
    <name type="scientific">Mycolicibacterium gilvum</name>
    <dbReference type="NCBI Taxonomy" id="1804"/>
    <lineage>
        <taxon>Bacteria</taxon>
        <taxon>Bacillati</taxon>
        <taxon>Actinomycetota</taxon>
        <taxon>Actinomycetes</taxon>
        <taxon>Mycobacteriales</taxon>
        <taxon>Mycobacteriaceae</taxon>
        <taxon>Mycolicibacterium</taxon>
    </lineage>
</organism>
<evidence type="ECO:0000313" key="2">
    <source>
        <dbReference type="EMBL" id="STZ41311.1"/>
    </source>
</evidence>
<dbReference type="EMBL" id="UGQM01000001">
    <property type="protein sequence ID" value="STZ41311.1"/>
    <property type="molecule type" value="Genomic_DNA"/>
</dbReference>
<sequence>MVSHGEPLNGGEGKISWSGGAASPAIRPTRQEELLRSSHVCERGLAASLIAFGIGLAVVPTASADPNDAEQTDTPAPGMVTVPAPTSDNVNPAAAVACKQFATTLNFAATNYSGFADATEGTDLPDYRDPTVRNSNVTARTALREAAAAAMTAAATPGLQPEIAAPMRAWSVDATKLLLIMGLRRGGDTLDNVATELNNDAYNAQTACAAAGTHA</sequence>
<feature type="region of interest" description="Disordered" evidence="1">
    <location>
        <begin position="1"/>
        <end position="24"/>
    </location>
</feature>
<proteinExistence type="predicted"/>
<evidence type="ECO:0000313" key="3">
    <source>
        <dbReference type="Proteomes" id="UP000254291"/>
    </source>
</evidence>
<evidence type="ECO:0000256" key="1">
    <source>
        <dbReference type="SAM" id="MobiDB-lite"/>
    </source>
</evidence>
<dbReference type="Proteomes" id="UP000254291">
    <property type="component" value="Unassembled WGS sequence"/>
</dbReference>
<name>A0A378SFC6_9MYCO</name>
<accession>A0A378SFC6</accession>
<reference evidence="2 3" key="1">
    <citation type="submission" date="2018-06" db="EMBL/GenBank/DDBJ databases">
        <authorList>
            <consortium name="Pathogen Informatics"/>
            <person name="Doyle S."/>
        </authorList>
    </citation>
    <scope>NUCLEOTIDE SEQUENCE [LARGE SCALE GENOMIC DNA]</scope>
    <source>
        <strain evidence="2 3">NCTC10742</strain>
    </source>
</reference>
<dbReference type="AlphaFoldDB" id="A0A378SFC6"/>